<evidence type="ECO:0000313" key="3">
    <source>
        <dbReference type="Proteomes" id="UP000187209"/>
    </source>
</evidence>
<gene>
    <name evidence="2" type="ORF">SteCoe_22025</name>
</gene>
<accession>A0A1R2BN79</accession>
<feature type="compositionally biased region" description="Basic and acidic residues" evidence="1">
    <location>
        <begin position="9"/>
        <end position="20"/>
    </location>
</feature>
<reference evidence="2 3" key="1">
    <citation type="submission" date="2016-11" db="EMBL/GenBank/DDBJ databases">
        <title>The macronuclear genome of Stentor coeruleus: a giant cell with tiny introns.</title>
        <authorList>
            <person name="Slabodnick M."/>
            <person name="Ruby J.G."/>
            <person name="Reiff S.B."/>
            <person name="Swart E.C."/>
            <person name="Gosai S."/>
            <person name="Prabakaran S."/>
            <person name="Witkowska E."/>
            <person name="Larue G.E."/>
            <person name="Fisher S."/>
            <person name="Freeman R.M."/>
            <person name="Gunawardena J."/>
            <person name="Chu W."/>
            <person name="Stover N.A."/>
            <person name="Gregory B.D."/>
            <person name="Nowacki M."/>
            <person name="Derisi J."/>
            <person name="Roy S.W."/>
            <person name="Marshall W.F."/>
            <person name="Sood P."/>
        </authorList>
    </citation>
    <scope>NUCLEOTIDE SEQUENCE [LARGE SCALE GENOMIC DNA]</scope>
    <source>
        <strain evidence="2">WM001</strain>
    </source>
</reference>
<dbReference type="EMBL" id="MPUH01000533">
    <property type="protein sequence ID" value="OMJ78222.1"/>
    <property type="molecule type" value="Genomic_DNA"/>
</dbReference>
<protein>
    <submittedName>
        <fullName evidence="2">Uncharacterized protein</fullName>
    </submittedName>
</protein>
<feature type="region of interest" description="Disordered" evidence="1">
    <location>
        <begin position="1"/>
        <end position="20"/>
    </location>
</feature>
<keyword evidence="3" id="KW-1185">Reference proteome</keyword>
<dbReference type="Proteomes" id="UP000187209">
    <property type="component" value="Unassembled WGS sequence"/>
</dbReference>
<name>A0A1R2BN79_9CILI</name>
<organism evidence="2 3">
    <name type="scientific">Stentor coeruleus</name>
    <dbReference type="NCBI Taxonomy" id="5963"/>
    <lineage>
        <taxon>Eukaryota</taxon>
        <taxon>Sar</taxon>
        <taxon>Alveolata</taxon>
        <taxon>Ciliophora</taxon>
        <taxon>Postciliodesmatophora</taxon>
        <taxon>Heterotrichea</taxon>
        <taxon>Heterotrichida</taxon>
        <taxon>Stentoridae</taxon>
        <taxon>Stentor</taxon>
    </lineage>
</organism>
<evidence type="ECO:0000256" key="1">
    <source>
        <dbReference type="SAM" id="MobiDB-lite"/>
    </source>
</evidence>
<comment type="caution">
    <text evidence="2">The sequence shown here is derived from an EMBL/GenBank/DDBJ whole genome shotgun (WGS) entry which is preliminary data.</text>
</comment>
<dbReference type="AlphaFoldDB" id="A0A1R2BN79"/>
<proteinExistence type="predicted"/>
<sequence length="286" mass="33675">MSRNMRTRNQHDSQIFEERKRGRPLGNASQLAEMFINNKGKPPNADKLLDEATKKFIRNYIIKEFKSDIMYQELFICFKNFCEQSNRKSVNSKTNLMRQALCLNRIYLEMIYRKLMNDENIVNKLGKILKLDCIGNNQNHKKTYFLQLLYEIIEKCHEGVKTLKELTNQNESSKNKNLEDSVQRTESLRISSNNLTDTDDHENIICENILESNKNIDTKNNQKHWEKDLSSLEPIDKEIDNYFGNINRFSNHDNPFIINSISNEGDRKKTTAYHPSNLLIYEDPIN</sequence>
<evidence type="ECO:0000313" key="2">
    <source>
        <dbReference type="EMBL" id="OMJ78222.1"/>
    </source>
</evidence>